<feature type="transmembrane region" description="Helical" evidence="13">
    <location>
        <begin position="293"/>
        <end position="314"/>
    </location>
</feature>
<comment type="pathway">
    <text evidence="11">Porphyrin-containing compound metabolism.</text>
</comment>
<keyword evidence="10" id="KW-1015">Disulfide bond</keyword>
<keyword evidence="3 13" id="KW-0812">Transmembrane</keyword>
<keyword evidence="2" id="KW-1003">Cell membrane</keyword>
<keyword evidence="7" id="KW-0408">Iron</keyword>
<evidence type="ECO:0000256" key="10">
    <source>
        <dbReference type="ARBA" id="ARBA00023157"/>
    </source>
</evidence>
<organism evidence="14 15">
    <name type="scientific">Nakamurella flavida</name>
    <dbReference type="NCBI Taxonomy" id="363630"/>
    <lineage>
        <taxon>Bacteria</taxon>
        <taxon>Bacillati</taxon>
        <taxon>Actinomycetota</taxon>
        <taxon>Actinomycetes</taxon>
        <taxon>Nakamurellales</taxon>
        <taxon>Nakamurellaceae</taxon>
        <taxon>Nakamurella</taxon>
    </lineage>
</organism>
<dbReference type="RefSeq" id="WP_205255267.1">
    <property type="nucleotide sequence ID" value="NZ_BAAAPV010000001.1"/>
</dbReference>
<dbReference type="PANTHER" id="PTHR35457">
    <property type="entry name" value="HEME A SYNTHASE"/>
    <property type="match status" value="1"/>
</dbReference>
<evidence type="ECO:0000256" key="4">
    <source>
        <dbReference type="ARBA" id="ARBA00022723"/>
    </source>
</evidence>
<feature type="transmembrane region" description="Helical" evidence="13">
    <location>
        <begin position="191"/>
        <end position="213"/>
    </location>
</feature>
<keyword evidence="6" id="KW-0560">Oxidoreductase</keyword>
<keyword evidence="15" id="KW-1185">Reference proteome</keyword>
<dbReference type="AlphaFoldDB" id="A0A938YHD7"/>
<dbReference type="PANTHER" id="PTHR35457:SF1">
    <property type="entry name" value="HEME A SYNTHASE"/>
    <property type="match status" value="1"/>
</dbReference>
<accession>A0A938YHD7</accession>
<feature type="transmembrane region" description="Helical" evidence="13">
    <location>
        <begin position="233"/>
        <end position="255"/>
    </location>
</feature>
<dbReference type="InterPro" id="IPR003780">
    <property type="entry name" value="COX15/CtaA_fam"/>
</dbReference>
<gene>
    <name evidence="14" type="ORF">JL107_01545</name>
</gene>
<dbReference type="InterPro" id="IPR050450">
    <property type="entry name" value="COX15/CtaA_HemeA_synthase"/>
</dbReference>
<dbReference type="GO" id="GO:0016491">
    <property type="term" value="F:oxidoreductase activity"/>
    <property type="evidence" value="ECO:0007669"/>
    <property type="project" value="UniProtKB-KW"/>
</dbReference>
<feature type="transmembrane region" description="Helical" evidence="13">
    <location>
        <begin position="36"/>
        <end position="55"/>
    </location>
</feature>
<evidence type="ECO:0000256" key="8">
    <source>
        <dbReference type="ARBA" id="ARBA00023133"/>
    </source>
</evidence>
<dbReference type="GO" id="GO:0046872">
    <property type="term" value="F:metal ion binding"/>
    <property type="evidence" value="ECO:0007669"/>
    <property type="project" value="UniProtKB-KW"/>
</dbReference>
<keyword evidence="8" id="KW-0350">Heme biosynthesis</keyword>
<dbReference type="EMBL" id="JAERWL010000002">
    <property type="protein sequence ID" value="MBM9475119.1"/>
    <property type="molecule type" value="Genomic_DNA"/>
</dbReference>
<evidence type="ECO:0000256" key="3">
    <source>
        <dbReference type="ARBA" id="ARBA00022692"/>
    </source>
</evidence>
<evidence type="ECO:0000256" key="12">
    <source>
        <dbReference type="SAM" id="MobiDB-lite"/>
    </source>
</evidence>
<comment type="caution">
    <text evidence="14">The sequence shown here is derived from an EMBL/GenBank/DDBJ whole genome shotgun (WGS) entry which is preliminary data.</text>
</comment>
<evidence type="ECO:0000256" key="1">
    <source>
        <dbReference type="ARBA" id="ARBA00004141"/>
    </source>
</evidence>
<evidence type="ECO:0000256" key="6">
    <source>
        <dbReference type="ARBA" id="ARBA00023002"/>
    </source>
</evidence>
<dbReference type="Pfam" id="PF02628">
    <property type="entry name" value="COX15-CtaA"/>
    <property type="match status" value="1"/>
</dbReference>
<evidence type="ECO:0000256" key="11">
    <source>
        <dbReference type="ARBA" id="ARBA00023444"/>
    </source>
</evidence>
<protein>
    <submittedName>
        <fullName evidence="14">Heme A synthase</fullName>
    </submittedName>
</protein>
<evidence type="ECO:0000256" key="7">
    <source>
        <dbReference type="ARBA" id="ARBA00023004"/>
    </source>
</evidence>
<evidence type="ECO:0000256" key="13">
    <source>
        <dbReference type="SAM" id="Phobius"/>
    </source>
</evidence>
<dbReference type="GO" id="GO:0006784">
    <property type="term" value="P:heme A biosynthetic process"/>
    <property type="evidence" value="ECO:0007669"/>
    <property type="project" value="InterPro"/>
</dbReference>
<evidence type="ECO:0000256" key="5">
    <source>
        <dbReference type="ARBA" id="ARBA00022989"/>
    </source>
</evidence>
<evidence type="ECO:0000256" key="9">
    <source>
        <dbReference type="ARBA" id="ARBA00023136"/>
    </source>
</evidence>
<keyword evidence="4" id="KW-0479">Metal-binding</keyword>
<feature type="transmembrane region" description="Helical" evidence="13">
    <location>
        <begin position="267"/>
        <end position="287"/>
    </location>
</feature>
<name>A0A938YHD7_9ACTN</name>
<evidence type="ECO:0000256" key="2">
    <source>
        <dbReference type="ARBA" id="ARBA00022475"/>
    </source>
</evidence>
<feature type="region of interest" description="Disordered" evidence="12">
    <location>
        <begin position="1"/>
        <end position="21"/>
    </location>
</feature>
<evidence type="ECO:0000313" key="14">
    <source>
        <dbReference type="EMBL" id="MBM9475119.1"/>
    </source>
</evidence>
<feature type="transmembrane region" description="Helical" evidence="13">
    <location>
        <begin position="92"/>
        <end position="112"/>
    </location>
</feature>
<feature type="transmembrane region" description="Helical" evidence="13">
    <location>
        <begin position="124"/>
        <end position="144"/>
    </location>
</feature>
<comment type="subcellular location">
    <subcellularLocation>
        <location evidence="1">Membrane</location>
        <topology evidence="1">Multi-pass membrane protein</topology>
    </subcellularLocation>
</comment>
<dbReference type="Proteomes" id="UP000663801">
    <property type="component" value="Unassembled WGS sequence"/>
</dbReference>
<keyword evidence="9 13" id="KW-0472">Membrane</keyword>
<proteinExistence type="predicted"/>
<keyword evidence="5 13" id="KW-1133">Transmembrane helix</keyword>
<reference evidence="14" key="1">
    <citation type="submission" date="2021-01" db="EMBL/GenBank/DDBJ databases">
        <title>KCTC 19127 draft genome.</title>
        <authorList>
            <person name="An D."/>
        </authorList>
    </citation>
    <scope>NUCLEOTIDE SEQUENCE</scope>
    <source>
        <strain evidence="14">KCTC 19127</strain>
    </source>
</reference>
<feature type="transmembrane region" description="Helical" evidence="13">
    <location>
        <begin position="150"/>
        <end position="171"/>
    </location>
</feature>
<dbReference type="GO" id="GO:0016020">
    <property type="term" value="C:membrane"/>
    <property type="evidence" value="ECO:0007669"/>
    <property type="project" value="UniProtKB-SubCell"/>
</dbReference>
<evidence type="ECO:0000313" key="15">
    <source>
        <dbReference type="Proteomes" id="UP000663801"/>
    </source>
</evidence>
<sequence>MAVIPSSTVPPAAPDPAPASRTPWYSRTPSLGLQKLFAWAAVITHGGIAVTGATVRVTGSGLGCETWPECQPGSLTPVSREDLSAFHQAIEFGNRTLTGVVLVASLGTFLLIWRARPARRGLPLLAAVLPLGVLFQAVLGGITVLTGLTWWTVAPHMIVSLVLLVVAVAVLHRLQEPDGEKLQLIPRPLRVLTWSTLGVLGALCVAGTLVTAAGPHAGDAETPRLELPVRTLAQIHADLMFTYLGLVVALTVGLLAVHAPRRLIKRAVVLIGVTLAQGLIGLVQFAIGVPEALVVAHVLGAVLLVAAAAFLAVGTTTRDAELARSIPRS</sequence>